<dbReference type="InterPro" id="IPR002589">
    <property type="entry name" value="Macro_dom"/>
</dbReference>
<sequence>MIVKIGNIFESNCSTIVNTVNCVGVMGKGIALEFKKKYPEMFMEYVLKCDRGQVHPGVPYVYQNNGISILNFPTKDHWRSPSRLSYVIDGLDWFAENYKKYDIKSIAFPPLGCGNGGLTWSVVGPIMYQKLGKLPIDIEIYAPFGTSPRELTAEFLSNAVSEADVLGNSNSRINSKWYLILFVVKALNERKYALKVGRTIYQKICYILTRNGVETGFIFSKGSYGPFSSQVKDSINALANANLIVEKQLGRMISLSVSDGVEIHKDDFSDEEINAAKKTIDLFGRVKSTDQAEMIATVLYSYDQLAKEKKVISDKDVYEYVLDWKPRWKSEKEFELCETIQNMAMLSLMKISCSGDLMDTMLI</sequence>
<feature type="domain" description="Macro" evidence="2">
    <location>
        <begin position="1"/>
        <end position="160"/>
    </location>
</feature>
<comment type="catalytic activity">
    <reaction evidence="1">
        <text>an N-(ADP-alpha-D-ribosyl)-thymidine in DNA + H2O = a thymidine in DNA + ADP-D-ribose</text>
        <dbReference type="Rhea" id="RHEA:71655"/>
        <dbReference type="Rhea" id="RHEA-COMP:13556"/>
        <dbReference type="Rhea" id="RHEA-COMP:18051"/>
        <dbReference type="ChEBI" id="CHEBI:15377"/>
        <dbReference type="ChEBI" id="CHEBI:57967"/>
        <dbReference type="ChEBI" id="CHEBI:137386"/>
        <dbReference type="ChEBI" id="CHEBI:191199"/>
    </reaction>
    <physiologicalReaction direction="left-to-right" evidence="1">
        <dbReference type="Rhea" id="RHEA:71656"/>
    </physiologicalReaction>
</comment>
<evidence type="ECO:0000313" key="4">
    <source>
        <dbReference type="Proteomes" id="UP000266066"/>
    </source>
</evidence>
<protein>
    <submittedName>
        <fullName evidence="3">Appr-1-p processing protein</fullName>
    </submittedName>
</protein>
<accession>A0A395UYV9</accession>
<dbReference type="Pfam" id="PF01661">
    <property type="entry name" value="Macro"/>
    <property type="match status" value="1"/>
</dbReference>
<dbReference type="Gene3D" id="3.40.220.10">
    <property type="entry name" value="Leucine Aminopeptidase, subunit E, domain 1"/>
    <property type="match status" value="1"/>
</dbReference>
<dbReference type="InterPro" id="IPR050892">
    <property type="entry name" value="ADP-ribose_metab_enzymes"/>
</dbReference>
<dbReference type="SMART" id="SM00506">
    <property type="entry name" value="A1pp"/>
    <property type="match status" value="1"/>
</dbReference>
<comment type="caution">
    <text evidence="3">The sequence shown here is derived from an EMBL/GenBank/DDBJ whole genome shotgun (WGS) entry which is preliminary data.</text>
</comment>
<dbReference type="Proteomes" id="UP000266066">
    <property type="component" value="Unassembled WGS sequence"/>
</dbReference>
<gene>
    <name evidence="3" type="ORF">DWY38_06320</name>
</gene>
<dbReference type="SUPFAM" id="SSF52949">
    <property type="entry name" value="Macro domain-like"/>
    <property type="match status" value="1"/>
</dbReference>
<dbReference type="PROSITE" id="PS51154">
    <property type="entry name" value="MACRO"/>
    <property type="match status" value="1"/>
</dbReference>
<proteinExistence type="predicted"/>
<name>A0A395UYV9_9FIRM</name>
<reference evidence="3 4" key="1">
    <citation type="submission" date="2018-08" db="EMBL/GenBank/DDBJ databases">
        <title>A genome reference for cultivated species of the human gut microbiota.</title>
        <authorList>
            <person name="Zou Y."/>
            <person name="Xue W."/>
            <person name="Luo G."/>
        </authorList>
    </citation>
    <scope>NUCLEOTIDE SEQUENCE [LARGE SCALE GENOMIC DNA]</scope>
    <source>
        <strain evidence="3 4">AF25-15</strain>
    </source>
</reference>
<evidence type="ECO:0000313" key="3">
    <source>
        <dbReference type="EMBL" id="RGR55179.1"/>
    </source>
</evidence>
<dbReference type="PANTHER" id="PTHR12521:SF0">
    <property type="entry name" value="ADP-RIBOSE GLYCOHYDROLASE OARD1"/>
    <property type="match status" value="1"/>
</dbReference>
<organism evidence="3 4">
    <name type="scientific">Agathobacter rectalis</name>
    <dbReference type="NCBI Taxonomy" id="39491"/>
    <lineage>
        <taxon>Bacteria</taxon>
        <taxon>Bacillati</taxon>
        <taxon>Bacillota</taxon>
        <taxon>Clostridia</taxon>
        <taxon>Lachnospirales</taxon>
        <taxon>Lachnospiraceae</taxon>
        <taxon>Agathobacter</taxon>
    </lineage>
</organism>
<dbReference type="AlphaFoldDB" id="A0A395UYV9"/>
<dbReference type="InterPro" id="IPR043472">
    <property type="entry name" value="Macro_dom-like"/>
</dbReference>
<dbReference type="EMBL" id="QRUJ01000005">
    <property type="protein sequence ID" value="RGR55179.1"/>
    <property type="molecule type" value="Genomic_DNA"/>
</dbReference>
<dbReference type="PANTHER" id="PTHR12521">
    <property type="entry name" value="PROTEIN C6ORF130"/>
    <property type="match status" value="1"/>
</dbReference>
<dbReference type="GO" id="GO:0140291">
    <property type="term" value="P:peptidyl-glutamate ADP-deribosylation"/>
    <property type="evidence" value="ECO:0007669"/>
    <property type="project" value="TreeGrafter"/>
</dbReference>
<evidence type="ECO:0000259" key="2">
    <source>
        <dbReference type="PROSITE" id="PS51154"/>
    </source>
</evidence>
<dbReference type="RefSeq" id="WP_118392098.1">
    <property type="nucleotide sequence ID" value="NZ_QRUJ01000005.1"/>
</dbReference>
<dbReference type="CDD" id="cd02901">
    <property type="entry name" value="Macro_Poa1p-like"/>
    <property type="match status" value="1"/>
</dbReference>
<evidence type="ECO:0000256" key="1">
    <source>
        <dbReference type="ARBA" id="ARBA00035885"/>
    </source>
</evidence>